<feature type="transmembrane region" description="Helical" evidence="3">
    <location>
        <begin position="618"/>
        <end position="642"/>
    </location>
</feature>
<dbReference type="Pfam" id="PF13855">
    <property type="entry name" value="LRR_8"/>
    <property type="match status" value="2"/>
</dbReference>
<dbReference type="SMART" id="SM00369">
    <property type="entry name" value="LRR_TYP"/>
    <property type="match status" value="9"/>
</dbReference>
<keyword evidence="2" id="KW-0677">Repeat</keyword>
<dbReference type="AlphaFoldDB" id="A0A9N9XLV1"/>
<dbReference type="InterPro" id="IPR032675">
    <property type="entry name" value="LRR_dom_sf"/>
</dbReference>
<keyword evidence="3" id="KW-1133">Transmembrane helix</keyword>
<dbReference type="InterPro" id="IPR050333">
    <property type="entry name" value="SLRP"/>
</dbReference>
<accession>A0A9N9XLV1</accession>
<dbReference type="InterPro" id="IPR001611">
    <property type="entry name" value="Leu-rich_rpt"/>
</dbReference>
<organism evidence="5 6">
    <name type="scientific">Phyllotreta striolata</name>
    <name type="common">Striped flea beetle</name>
    <name type="synonym">Crioceris striolata</name>
    <dbReference type="NCBI Taxonomy" id="444603"/>
    <lineage>
        <taxon>Eukaryota</taxon>
        <taxon>Metazoa</taxon>
        <taxon>Ecdysozoa</taxon>
        <taxon>Arthropoda</taxon>
        <taxon>Hexapoda</taxon>
        <taxon>Insecta</taxon>
        <taxon>Pterygota</taxon>
        <taxon>Neoptera</taxon>
        <taxon>Endopterygota</taxon>
        <taxon>Coleoptera</taxon>
        <taxon>Polyphaga</taxon>
        <taxon>Cucujiformia</taxon>
        <taxon>Chrysomeloidea</taxon>
        <taxon>Chrysomelidae</taxon>
        <taxon>Galerucinae</taxon>
        <taxon>Alticini</taxon>
        <taxon>Phyllotreta</taxon>
    </lineage>
</organism>
<dbReference type="SUPFAM" id="SSF52058">
    <property type="entry name" value="L domain-like"/>
    <property type="match status" value="2"/>
</dbReference>
<evidence type="ECO:0000256" key="1">
    <source>
        <dbReference type="ARBA" id="ARBA00022614"/>
    </source>
</evidence>
<reference evidence="5" key="1">
    <citation type="submission" date="2022-01" db="EMBL/GenBank/DDBJ databases">
        <authorList>
            <person name="King R."/>
        </authorList>
    </citation>
    <scope>NUCLEOTIDE SEQUENCE</scope>
</reference>
<protein>
    <submittedName>
        <fullName evidence="5">Uncharacterized protein</fullName>
    </submittedName>
</protein>
<keyword evidence="1" id="KW-0433">Leucine-rich repeat</keyword>
<keyword evidence="3" id="KW-0812">Transmembrane</keyword>
<dbReference type="Proteomes" id="UP001153712">
    <property type="component" value="Chromosome 1"/>
</dbReference>
<dbReference type="EMBL" id="OU900094">
    <property type="protein sequence ID" value="CAG9854045.1"/>
    <property type="molecule type" value="Genomic_DNA"/>
</dbReference>
<sequence length="668" mass="74890">MLKLIFILIMCGVTVDSCDSFCDCEKSPGPCDFPLILANLTDSYSCPIAANHSELISAIGVNNVAFLDHDAVEIKTGELPLNFSDFDLNWIKKVSFSESNLTVVPDFLADFSGIESLDLSRNEIEFVNVDLLATVNLIELNISSNIICTLNGSELIQLKNLTTLDISHNELSVIDDPLQLPGLQYLNLSNNKLKVLSGAGFNDLRLLQHLDISRNQLVRIAFESIRLPNLARLLVAGNAQLGKSRDVFVFVGTGRKLKTLDASRTGLKQVPASLTHSIQSLRLTENSIKTINCGDLDAYPLLRSLDLTFNDIKFVEEDSLGRLEFLSSLYLSRNELSEIPRRLPEKLKVLHLDINKIRTIRNRDLQGLTVLEVLLLNDNNLTVINEGAFSELISLVTLDLSRNPLINLQPGIFAGPLSLGILRLSSIAIISTNEDNPFPLSVPERLLTLDLSRSPGLARQFLSDTATLMAAKRLEELDLSDGNLECLRQDLQFFLPQLKVFRFSGNKFNATLISSLKSWLCDTTRIDNTTQESIKKSELTTAENINEFNEVYYDGDVSKFSRDSPGFYNKNPLVSRERHNELVRSSLDEQAVDKREDSIKWNVSNGEISMYTSEKKNYFYRSLFLVLSTALIVFAISLLLILRLVRRHRRAYVDDIEATALPTISDIW</sequence>
<evidence type="ECO:0000313" key="6">
    <source>
        <dbReference type="Proteomes" id="UP001153712"/>
    </source>
</evidence>
<dbReference type="PRINTS" id="PR00019">
    <property type="entry name" value="LEURICHRPT"/>
</dbReference>
<feature type="chain" id="PRO_5040238309" evidence="4">
    <location>
        <begin position="21"/>
        <end position="668"/>
    </location>
</feature>
<dbReference type="OrthoDB" id="28057at2759"/>
<dbReference type="PANTHER" id="PTHR45712">
    <property type="entry name" value="AGAP008170-PA"/>
    <property type="match status" value="1"/>
</dbReference>
<keyword evidence="4" id="KW-0732">Signal</keyword>
<evidence type="ECO:0000313" key="5">
    <source>
        <dbReference type="EMBL" id="CAG9854045.1"/>
    </source>
</evidence>
<dbReference type="InterPro" id="IPR003591">
    <property type="entry name" value="Leu-rich_rpt_typical-subtyp"/>
</dbReference>
<evidence type="ECO:0000256" key="4">
    <source>
        <dbReference type="SAM" id="SignalP"/>
    </source>
</evidence>
<evidence type="ECO:0000256" key="2">
    <source>
        <dbReference type="ARBA" id="ARBA00022737"/>
    </source>
</evidence>
<keyword evidence="6" id="KW-1185">Reference proteome</keyword>
<dbReference type="PANTHER" id="PTHR45712:SF22">
    <property type="entry name" value="INSULIN-LIKE GROWTH FACTOR-BINDING PROTEIN COMPLEX ACID LABILE SUBUNIT"/>
    <property type="match status" value="1"/>
</dbReference>
<feature type="signal peptide" evidence="4">
    <location>
        <begin position="1"/>
        <end position="20"/>
    </location>
</feature>
<gene>
    <name evidence="5" type="ORF">PHYEVI_LOCUS510</name>
</gene>
<dbReference type="PROSITE" id="PS51450">
    <property type="entry name" value="LRR"/>
    <property type="match status" value="2"/>
</dbReference>
<evidence type="ECO:0000256" key="3">
    <source>
        <dbReference type="SAM" id="Phobius"/>
    </source>
</evidence>
<dbReference type="Gene3D" id="3.80.10.10">
    <property type="entry name" value="Ribonuclease Inhibitor"/>
    <property type="match status" value="3"/>
</dbReference>
<keyword evidence="3" id="KW-0472">Membrane</keyword>
<name>A0A9N9XLV1_PHYSR</name>
<proteinExistence type="predicted"/>